<reference evidence="2" key="1">
    <citation type="journal article" date="2023" name="Hortic. Res.">
        <title>A chromosome-level phased genome enabling allele-level studies in sweet orange: a case study on citrus Huanglongbing tolerance.</title>
        <authorList>
            <person name="Wu B."/>
            <person name="Yu Q."/>
            <person name="Deng Z."/>
            <person name="Duan Y."/>
            <person name="Luo F."/>
            <person name="Gmitter F. Jr."/>
        </authorList>
    </citation>
    <scope>NUCLEOTIDE SEQUENCE [LARGE SCALE GENOMIC DNA]</scope>
    <source>
        <strain evidence="2">cv. Valencia</strain>
    </source>
</reference>
<dbReference type="EMBL" id="CM039176">
    <property type="protein sequence ID" value="KAH9718645.1"/>
    <property type="molecule type" value="Genomic_DNA"/>
</dbReference>
<keyword evidence="2" id="KW-1185">Reference proteome</keyword>
<comment type="caution">
    <text evidence="1">The sequence shown here is derived from an EMBL/GenBank/DDBJ whole genome shotgun (WGS) entry which is preliminary data.</text>
</comment>
<gene>
    <name evidence="1" type="ORF">KPL71_022306</name>
</gene>
<evidence type="ECO:0000313" key="1">
    <source>
        <dbReference type="EMBL" id="KAH9718645.1"/>
    </source>
</evidence>
<protein>
    <submittedName>
        <fullName evidence="1">MFS domain-containing protein</fullName>
    </submittedName>
</protein>
<sequence>MKSETLTLVLVNLAAIMERADESMLPGVYKEVGAALHTDPTGLGSLTLFRSIVQSFCYPLAAYLSVHHNRAHVIALGAFLWAAATFLVAFSSTFFQVAVSRGLNGIGLAIVIPAIQSLVADSTDETNRGMAFGWLQLTGYLGSVLGGFCSVLIASTSFMGIPGWRLAFHLVGLISIIVGVLVHVYANDPRCLAKDGTKIDHKPRRPFWADIKDLITDAKMVIKIPTFQIIVAQGVFGSFSGSAFAFAAMWLELIGFSHKLTAFLMTLFVIAFCLGGLFGGKMGDILAQRLPDSGRVILSQISAASVIPTAAVLLLVLPDDPSTAFLHGLALFIMGLCMSWNAPATNNPIFAEIVPERSRTTIYALDRSFESILSSIAPPVVGLLAHHVYGYKPVPKEASNSAEVETDRENAASLAKALYTAIGIPMAICCFIYSFLYCTYPRERERARMDALIESEMQKLEPDNTPSLENYYQLIDIDIEYEGEESTDLDDNDKKSLLPHQTTLSNLQHR</sequence>
<evidence type="ECO:0000313" key="2">
    <source>
        <dbReference type="Proteomes" id="UP000829398"/>
    </source>
</evidence>
<name>A0ACB8JP49_CITSI</name>
<dbReference type="Proteomes" id="UP000829398">
    <property type="component" value="Chromosome 7"/>
</dbReference>
<proteinExistence type="predicted"/>
<organism evidence="1 2">
    <name type="scientific">Citrus sinensis</name>
    <name type="common">Sweet orange</name>
    <name type="synonym">Citrus aurantium var. sinensis</name>
    <dbReference type="NCBI Taxonomy" id="2711"/>
    <lineage>
        <taxon>Eukaryota</taxon>
        <taxon>Viridiplantae</taxon>
        <taxon>Streptophyta</taxon>
        <taxon>Embryophyta</taxon>
        <taxon>Tracheophyta</taxon>
        <taxon>Spermatophyta</taxon>
        <taxon>Magnoliopsida</taxon>
        <taxon>eudicotyledons</taxon>
        <taxon>Gunneridae</taxon>
        <taxon>Pentapetalae</taxon>
        <taxon>rosids</taxon>
        <taxon>malvids</taxon>
        <taxon>Sapindales</taxon>
        <taxon>Rutaceae</taxon>
        <taxon>Aurantioideae</taxon>
        <taxon>Citrus</taxon>
    </lineage>
</organism>
<accession>A0ACB8JP49</accession>